<protein>
    <recommendedName>
        <fullName evidence="2">Pilin</fullName>
    </recommendedName>
    <alternativeName>
        <fullName evidence="8">Pili structural subunit</fullName>
    </alternativeName>
</protein>
<feature type="transmembrane region" description="Helical" evidence="9">
    <location>
        <begin position="44"/>
        <end position="65"/>
    </location>
</feature>
<gene>
    <name evidence="10" type="ORF">MASS_0221</name>
</gene>
<evidence type="ECO:0000256" key="1">
    <source>
        <dbReference type="ARBA" id="ARBA00004561"/>
    </source>
</evidence>
<comment type="subunit">
    <text evidence="7">Forms a homomer composed of subunits assembled in a large structure.</text>
</comment>
<evidence type="ECO:0000256" key="4">
    <source>
        <dbReference type="ARBA" id="ARBA00022889"/>
    </source>
</evidence>
<dbReference type="KEGG" id="mabb:MASS_0221"/>
<evidence type="ECO:0000256" key="8">
    <source>
        <dbReference type="ARBA" id="ARBA00093801"/>
    </source>
</evidence>
<dbReference type="EMBL" id="CP004374">
    <property type="protein sequence ID" value="AGM26823.1"/>
    <property type="molecule type" value="Genomic_DNA"/>
</dbReference>
<keyword evidence="4" id="KW-0130">Cell adhesion</keyword>
<sequence>MLVQVLVDIAAAASSGRADAARQQRHSDIGAQEIDTIDMGRPRLMKIIVGIAASAAIAAGGLGLAASANAAPALPAPTYHWCPGEFWNPIWGFNWEFGECHDDFHRDRDGDWHDRDWHGDRGDWHDRDHDRGDWRGHDHDWRP</sequence>
<keyword evidence="3" id="KW-0732">Signal</keyword>
<evidence type="ECO:0000256" key="9">
    <source>
        <dbReference type="SAM" id="Phobius"/>
    </source>
</evidence>
<evidence type="ECO:0000313" key="10">
    <source>
        <dbReference type="EMBL" id="AGM26823.1"/>
    </source>
</evidence>
<comment type="subcellular location">
    <subcellularLocation>
        <location evidence="1">Fimbrium</location>
    </subcellularLocation>
</comment>
<evidence type="ECO:0000256" key="6">
    <source>
        <dbReference type="ARBA" id="ARBA00093784"/>
    </source>
</evidence>
<dbReference type="InterPro" id="IPR058759">
    <property type="entry name" value="Pilin_mycobact"/>
</dbReference>
<organism evidence="10 11">
    <name type="scientific">Mycobacteroides abscessus subsp. bolletii 50594</name>
    <dbReference type="NCBI Taxonomy" id="1303024"/>
    <lineage>
        <taxon>Bacteria</taxon>
        <taxon>Bacillati</taxon>
        <taxon>Actinomycetota</taxon>
        <taxon>Actinomycetes</taxon>
        <taxon>Mycobacteriales</taxon>
        <taxon>Mycobacteriaceae</taxon>
        <taxon>Mycobacteroides</taxon>
        <taxon>Mycobacteroides abscessus</taxon>
    </lineage>
</organism>
<evidence type="ECO:0000313" key="11">
    <source>
        <dbReference type="Proteomes" id="UP000013961"/>
    </source>
</evidence>
<dbReference type="AlphaFoldDB" id="A0AB33A557"/>
<evidence type="ECO:0000256" key="7">
    <source>
        <dbReference type="ARBA" id="ARBA00093787"/>
    </source>
</evidence>
<keyword evidence="9" id="KW-0812">Transmembrane</keyword>
<reference evidence="10 11" key="1">
    <citation type="journal article" date="2013" name="Genome Announc.">
        <title>Complete Genome Sequence of Mycobacterium massiliense Clinical Strain Asan 50594, Belonging to the Type II Genotype.</title>
        <authorList>
            <person name="Kim B.J."/>
            <person name="Kim B.R."/>
            <person name="Hong S.H."/>
            <person name="Seok S.H."/>
            <person name="Kook Y.H."/>
            <person name="Kim B.J."/>
        </authorList>
    </citation>
    <scope>NUCLEOTIDE SEQUENCE [LARGE SCALE GENOMIC DNA]</scope>
    <source>
        <strain evidence="10 11">50594</strain>
    </source>
</reference>
<comment type="similarity">
    <text evidence="6">Belongs to the mycobacterial pilin family.</text>
</comment>
<evidence type="ECO:0000256" key="5">
    <source>
        <dbReference type="ARBA" id="ARBA00023263"/>
    </source>
</evidence>
<accession>A0AB33A557</accession>
<keyword evidence="9" id="KW-1133">Transmembrane helix</keyword>
<name>A0AB33A557_9MYCO</name>
<evidence type="ECO:0000256" key="2">
    <source>
        <dbReference type="ARBA" id="ARBA00018586"/>
    </source>
</evidence>
<dbReference type="Pfam" id="PF26380">
    <property type="entry name" value="Pilin_Mycobact"/>
    <property type="match status" value="1"/>
</dbReference>
<proteinExistence type="inferred from homology"/>
<dbReference type="Proteomes" id="UP000013961">
    <property type="component" value="Chromosome"/>
</dbReference>
<keyword evidence="5" id="KW-0281">Fimbrium</keyword>
<keyword evidence="9" id="KW-0472">Membrane</keyword>
<evidence type="ECO:0000256" key="3">
    <source>
        <dbReference type="ARBA" id="ARBA00022729"/>
    </source>
</evidence>